<keyword evidence="2" id="KW-1185">Reference proteome</keyword>
<proteinExistence type="predicted"/>
<dbReference type="EMBL" id="JANUHA010000027">
    <property type="protein sequence ID" value="MCS0599334.1"/>
    <property type="molecule type" value="Genomic_DNA"/>
</dbReference>
<dbReference type="Proteomes" id="UP001206572">
    <property type="component" value="Unassembled WGS sequence"/>
</dbReference>
<evidence type="ECO:0000313" key="1">
    <source>
        <dbReference type="EMBL" id="MCS0599334.1"/>
    </source>
</evidence>
<evidence type="ECO:0000313" key="2">
    <source>
        <dbReference type="Proteomes" id="UP001206572"/>
    </source>
</evidence>
<protein>
    <recommendedName>
        <fullName evidence="3">Helicase-associated domain-containing protein</fullName>
    </recommendedName>
</protein>
<evidence type="ECO:0008006" key="3">
    <source>
        <dbReference type="Google" id="ProtNLM"/>
    </source>
</evidence>
<reference evidence="1 2" key="1">
    <citation type="submission" date="2022-08" db="EMBL/GenBank/DDBJ databases">
        <title>Reclassification of Massilia species as members of the genera Telluria, Duganella, Pseudoduganella, Mokoshia gen. nov. and Zemynaea gen. nov. using orthogonal and non-orthogonal genome-based approaches.</title>
        <authorList>
            <person name="Bowman J.P."/>
        </authorList>
    </citation>
    <scope>NUCLEOTIDE SEQUENCE [LARGE SCALE GENOMIC DNA]</scope>
    <source>
        <strain evidence="1 2">JCM 31661</strain>
    </source>
</reference>
<sequence length="81" mass="9522">MLASKQFLRDFAYIANLYGWDADDVEDAKAQTGAHPELRLYWTQLAAAHRAGYKQSRDNNYMRLGRWLQRQEIYVHAFPTT</sequence>
<dbReference type="RefSeq" id="WP_258830332.1">
    <property type="nucleotide sequence ID" value="NZ_JANUHA010000027.1"/>
</dbReference>
<gene>
    <name evidence="1" type="ORF">NX780_23585</name>
</gene>
<accession>A0ABT2ASW4</accession>
<name>A0ABT2ASW4_9BURK</name>
<comment type="caution">
    <text evidence="1">The sequence shown here is derived from an EMBL/GenBank/DDBJ whole genome shotgun (WGS) entry which is preliminary data.</text>
</comment>
<organism evidence="1 2">
    <name type="scientific">Massilia agri</name>
    <dbReference type="NCBI Taxonomy" id="1886785"/>
    <lineage>
        <taxon>Bacteria</taxon>
        <taxon>Pseudomonadati</taxon>
        <taxon>Pseudomonadota</taxon>
        <taxon>Betaproteobacteria</taxon>
        <taxon>Burkholderiales</taxon>
        <taxon>Oxalobacteraceae</taxon>
        <taxon>Telluria group</taxon>
        <taxon>Massilia</taxon>
    </lineage>
</organism>